<accession>A0ABS3YP89</accession>
<reference evidence="3 4" key="1">
    <citation type="submission" date="2021-03" db="EMBL/GenBank/DDBJ databases">
        <title>Assistant Professor.</title>
        <authorList>
            <person name="Huq M.A."/>
        </authorList>
    </citation>
    <scope>NUCLEOTIDE SEQUENCE [LARGE SCALE GENOMIC DNA]</scope>
    <source>
        <strain evidence="3 4">MAH-29</strain>
    </source>
</reference>
<proteinExistence type="predicted"/>
<dbReference type="PANTHER" id="PTHR43818:SF5">
    <property type="entry name" value="OXIDOREDUCTASE FAMILY PROTEIN"/>
    <property type="match status" value="1"/>
</dbReference>
<dbReference type="Gene3D" id="3.30.360.10">
    <property type="entry name" value="Dihydrodipicolinate Reductase, domain 2"/>
    <property type="match status" value="1"/>
</dbReference>
<feature type="domain" description="Gfo/Idh/MocA-like oxidoreductase bacterial type C-terminal" evidence="2">
    <location>
        <begin position="211"/>
        <end position="272"/>
    </location>
</feature>
<dbReference type="EMBL" id="JAGHKO010000001">
    <property type="protein sequence ID" value="MBO9199659.1"/>
    <property type="molecule type" value="Genomic_DNA"/>
</dbReference>
<dbReference type="PANTHER" id="PTHR43818">
    <property type="entry name" value="BCDNA.GH03377"/>
    <property type="match status" value="1"/>
</dbReference>
<dbReference type="InterPro" id="IPR000683">
    <property type="entry name" value="Gfo/Idh/MocA-like_OxRdtase_N"/>
</dbReference>
<dbReference type="Gene3D" id="3.40.50.720">
    <property type="entry name" value="NAD(P)-binding Rossmann-like Domain"/>
    <property type="match status" value="1"/>
</dbReference>
<dbReference type="PROSITE" id="PS51318">
    <property type="entry name" value="TAT"/>
    <property type="match status" value="1"/>
</dbReference>
<dbReference type="Pfam" id="PF19051">
    <property type="entry name" value="GFO_IDH_MocA_C2"/>
    <property type="match status" value="1"/>
</dbReference>
<dbReference type="InterPro" id="IPR050463">
    <property type="entry name" value="Gfo/Idh/MocA_oxidrdct_glycsds"/>
</dbReference>
<protein>
    <submittedName>
        <fullName evidence="3">Gfo/Idh/MocA family oxidoreductase</fullName>
    </submittedName>
</protein>
<dbReference type="Pfam" id="PF01408">
    <property type="entry name" value="GFO_IDH_MocA"/>
    <property type="match status" value="1"/>
</dbReference>
<dbReference type="SUPFAM" id="SSF55347">
    <property type="entry name" value="Glyceraldehyde-3-phosphate dehydrogenase-like, C-terminal domain"/>
    <property type="match status" value="1"/>
</dbReference>
<keyword evidence="4" id="KW-1185">Reference proteome</keyword>
<evidence type="ECO:0000259" key="1">
    <source>
        <dbReference type="Pfam" id="PF01408"/>
    </source>
</evidence>
<dbReference type="InterPro" id="IPR006311">
    <property type="entry name" value="TAT_signal"/>
</dbReference>
<dbReference type="RefSeq" id="WP_209137716.1">
    <property type="nucleotide sequence ID" value="NZ_JAGHKO010000001.1"/>
</dbReference>
<sequence>MIQRRRFLQQAGTLLAGGTVLSAFDNNAFAIFKNKIAPSDQLRIGGIGINGMGWANVVSALKVPGVSLAALCDVDKNVLEKRMAELAKANIDTSKVKVYSDYRSMLEQKDIDIVIVGTPDHWHALQMIHACEAGKDVYVEKPVGNSIIECRTMAAAAKRYNKIVQAGQWQRSQQHFKDAVDYVQSGKLGMIRTVKVWCYQGWMRPAPIVPDSNPPAGVDFASWLGPAPKRSFNASRFHFNFRWFWDYAGGLMTDWGVHLLDYALLGMKADVPRSISALGGKFAYPDLSEETPDTLTTLYEFDTFNLVWDSAMGIDNGSYGMNHGIAFIGNNGTLVLSRGGWEVIEEPKATQKATKAFAKSMDSGLDLHWVNFIDAVKSRKTGDLHCSIEDGAHVATVAQMGNIAFRSGLKLMWDKDKEKFTDDKINSQYLMKEYNNGYKLPKV</sequence>
<feature type="domain" description="Gfo/Idh/MocA-like oxidoreductase N-terminal" evidence="1">
    <location>
        <begin position="43"/>
        <end position="167"/>
    </location>
</feature>
<organism evidence="3 4">
    <name type="scientific">Niastella soli</name>
    <dbReference type="NCBI Taxonomy" id="2821487"/>
    <lineage>
        <taxon>Bacteria</taxon>
        <taxon>Pseudomonadati</taxon>
        <taxon>Bacteroidota</taxon>
        <taxon>Chitinophagia</taxon>
        <taxon>Chitinophagales</taxon>
        <taxon>Chitinophagaceae</taxon>
        <taxon>Niastella</taxon>
    </lineage>
</organism>
<evidence type="ECO:0000313" key="4">
    <source>
        <dbReference type="Proteomes" id="UP000677244"/>
    </source>
</evidence>
<name>A0ABS3YP89_9BACT</name>
<dbReference type="InterPro" id="IPR043906">
    <property type="entry name" value="Gfo/Idh/MocA_OxRdtase_bact_C"/>
</dbReference>
<dbReference type="Proteomes" id="UP000677244">
    <property type="component" value="Unassembled WGS sequence"/>
</dbReference>
<gene>
    <name evidence="3" type="ORF">J7I42_05230</name>
</gene>
<dbReference type="SUPFAM" id="SSF51735">
    <property type="entry name" value="NAD(P)-binding Rossmann-fold domains"/>
    <property type="match status" value="1"/>
</dbReference>
<dbReference type="InterPro" id="IPR036291">
    <property type="entry name" value="NAD(P)-bd_dom_sf"/>
</dbReference>
<evidence type="ECO:0000259" key="2">
    <source>
        <dbReference type="Pfam" id="PF19051"/>
    </source>
</evidence>
<evidence type="ECO:0000313" key="3">
    <source>
        <dbReference type="EMBL" id="MBO9199659.1"/>
    </source>
</evidence>
<comment type="caution">
    <text evidence="3">The sequence shown here is derived from an EMBL/GenBank/DDBJ whole genome shotgun (WGS) entry which is preliminary data.</text>
</comment>